<name>A0A6J5NEG9_9CAUD</name>
<protein>
    <submittedName>
        <fullName evidence="1">Uncharacterized protein</fullName>
    </submittedName>
</protein>
<accession>A0A6J5NEG9</accession>
<dbReference type="EMBL" id="LR797016">
    <property type="protein sequence ID" value="CAB4180992.1"/>
    <property type="molecule type" value="Genomic_DNA"/>
</dbReference>
<proteinExistence type="predicted"/>
<sequence length="70" mass="8131">MLNEQDLATFERLPVQFLYNLPRQSYFTFNDVAYFFDHVDGMYSLCYTLPSHDIIHFGASTPVVPLKAPQ</sequence>
<evidence type="ECO:0000313" key="2">
    <source>
        <dbReference type="EMBL" id="CAB4180992.1"/>
    </source>
</evidence>
<evidence type="ECO:0000313" key="1">
    <source>
        <dbReference type="EMBL" id="CAB4155585.1"/>
    </source>
</evidence>
<gene>
    <name evidence="2" type="ORF">UFOVP1067_10</name>
    <name evidence="1" type="ORF">UFOVP662_10</name>
</gene>
<dbReference type="EMBL" id="LR796635">
    <property type="protein sequence ID" value="CAB4155585.1"/>
    <property type="molecule type" value="Genomic_DNA"/>
</dbReference>
<reference evidence="1" key="1">
    <citation type="submission" date="2020-04" db="EMBL/GenBank/DDBJ databases">
        <authorList>
            <person name="Chiriac C."/>
            <person name="Salcher M."/>
            <person name="Ghai R."/>
            <person name="Kavagutti S V."/>
        </authorList>
    </citation>
    <scope>NUCLEOTIDE SEQUENCE</scope>
</reference>
<organism evidence="1">
    <name type="scientific">uncultured Caudovirales phage</name>
    <dbReference type="NCBI Taxonomy" id="2100421"/>
    <lineage>
        <taxon>Viruses</taxon>
        <taxon>Duplodnaviria</taxon>
        <taxon>Heunggongvirae</taxon>
        <taxon>Uroviricota</taxon>
        <taxon>Caudoviricetes</taxon>
        <taxon>Peduoviridae</taxon>
        <taxon>Maltschvirus</taxon>
        <taxon>Maltschvirus maltsch</taxon>
    </lineage>
</organism>